<proteinExistence type="predicted"/>
<dbReference type="GO" id="GO:0008233">
    <property type="term" value="F:peptidase activity"/>
    <property type="evidence" value="ECO:0007669"/>
    <property type="project" value="UniProtKB-KW"/>
</dbReference>
<sequence>MVIGDLLKCKATDFKEINIADTSGSKTGIGREPCGVPAGLHSGSAYLGSAALRVEVEPSSQLDLAVE</sequence>
<name>A0AAE1LEC8_9NEOP</name>
<comment type="caution">
    <text evidence="1">The sequence shown here is derived from an EMBL/GenBank/DDBJ whole genome shotgun (WGS) entry which is preliminary data.</text>
</comment>
<keyword evidence="2" id="KW-1185">Reference proteome</keyword>
<dbReference type="AlphaFoldDB" id="A0AAE1LEC8"/>
<reference evidence="1" key="1">
    <citation type="submission" date="2021-07" db="EMBL/GenBank/DDBJ databases">
        <authorList>
            <person name="Catto M.A."/>
            <person name="Jacobson A."/>
            <person name="Kennedy G."/>
            <person name="Labadie P."/>
            <person name="Hunt B.G."/>
            <person name="Srinivasan R."/>
        </authorList>
    </citation>
    <scope>NUCLEOTIDE SEQUENCE</scope>
    <source>
        <strain evidence="1">PL_HMW_Pooled</strain>
        <tissue evidence="1">Head</tissue>
    </source>
</reference>
<keyword evidence="1" id="KW-0645">Protease</keyword>
<gene>
    <name evidence="1" type="ORF">KUF71_024807</name>
</gene>
<dbReference type="Proteomes" id="UP001219518">
    <property type="component" value="Unassembled WGS sequence"/>
</dbReference>
<protein>
    <submittedName>
        <fullName evidence="1">Lon protease-like protein, mitochondrial</fullName>
    </submittedName>
</protein>
<organism evidence="1 2">
    <name type="scientific">Frankliniella fusca</name>
    <dbReference type="NCBI Taxonomy" id="407009"/>
    <lineage>
        <taxon>Eukaryota</taxon>
        <taxon>Metazoa</taxon>
        <taxon>Ecdysozoa</taxon>
        <taxon>Arthropoda</taxon>
        <taxon>Hexapoda</taxon>
        <taxon>Insecta</taxon>
        <taxon>Pterygota</taxon>
        <taxon>Neoptera</taxon>
        <taxon>Paraneoptera</taxon>
        <taxon>Thysanoptera</taxon>
        <taxon>Terebrantia</taxon>
        <taxon>Thripoidea</taxon>
        <taxon>Thripidae</taxon>
        <taxon>Frankliniella</taxon>
    </lineage>
</organism>
<evidence type="ECO:0000313" key="2">
    <source>
        <dbReference type="Proteomes" id="UP001219518"/>
    </source>
</evidence>
<keyword evidence="1" id="KW-0378">Hydrolase</keyword>
<reference evidence="1" key="2">
    <citation type="journal article" date="2023" name="BMC Genomics">
        <title>Pest status, molecular evolution, and epigenetic factors derived from the genome assembly of Frankliniella fusca, a thysanopteran phytovirus vector.</title>
        <authorList>
            <person name="Catto M.A."/>
            <person name="Labadie P.E."/>
            <person name="Jacobson A.L."/>
            <person name="Kennedy G.G."/>
            <person name="Srinivasan R."/>
            <person name="Hunt B.G."/>
        </authorList>
    </citation>
    <scope>NUCLEOTIDE SEQUENCE</scope>
    <source>
        <strain evidence="1">PL_HMW_Pooled</strain>
    </source>
</reference>
<dbReference type="GO" id="GO:0006508">
    <property type="term" value="P:proteolysis"/>
    <property type="evidence" value="ECO:0007669"/>
    <property type="project" value="UniProtKB-KW"/>
</dbReference>
<dbReference type="EMBL" id="JAHWGI010000446">
    <property type="protein sequence ID" value="KAK3915664.1"/>
    <property type="molecule type" value="Genomic_DNA"/>
</dbReference>
<evidence type="ECO:0000313" key="1">
    <source>
        <dbReference type="EMBL" id="KAK3915664.1"/>
    </source>
</evidence>
<accession>A0AAE1LEC8</accession>